<sequence>MSGWASLPRELTRQIVYLVIESSPELLCEYATISRDWQEYVEEKTFSKLKVRSTQVQDLRRIVTPRRQSHVCDMIFEVILPEYDAKAVAYLKETMAAKADNNRAFTNAIYELFDELTDWKRPEQQRGVSLDLWVDCPSDRAPCELGIVRRRRHRFNTSLLELLPEDGDRRLARLEIITEFSCGQYSQRSCTVAPKACCDMAAQMPNVHKLEWNLSDNDRRRNPRRRVKARQDLAAGLQTIPDSVRHFTFSYHRDGSDSHDWIPPRLYDGDDQTPDPLSVALRQLSQRLVTLRLGPAIVSPDVLWPLPLSSSPSTGSLEHGDHFPHLEVVYLLPAEVTPAGEWLLSGSPSDDDLIRMGRYSDGDDDDDDDDDDVEISFENDLGFRTQFNSSLAEPYFLAAATAAQRMPKLKELCLEWQLRPGVGLGYLIVEEKSSSPRAMLATWGSPPIELSHEAKQAWRKVTENLLGSPEMDFSARDDDGRDFHGW</sequence>
<accession>W3WRQ3</accession>
<dbReference type="OrthoDB" id="5985073at2759"/>
<organism evidence="1 2">
    <name type="scientific">Pestalotiopsis fici (strain W106-1 / CGMCC3.15140)</name>
    <dbReference type="NCBI Taxonomy" id="1229662"/>
    <lineage>
        <taxon>Eukaryota</taxon>
        <taxon>Fungi</taxon>
        <taxon>Dikarya</taxon>
        <taxon>Ascomycota</taxon>
        <taxon>Pezizomycotina</taxon>
        <taxon>Sordariomycetes</taxon>
        <taxon>Xylariomycetidae</taxon>
        <taxon>Amphisphaeriales</taxon>
        <taxon>Sporocadaceae</taxon>
        <taxon>Pestalotiopsis</taxon>
    </lineage>
</organism>
<dbReference type="InParanoid" id="W3WRQ3"/>
<evidence type="ECO:0000313" key="2">
    <source>
        <dbReference type="Proteomes" id="UP000030651"/>
    </source>
</evidence>
<protein>
    <recommendedName>
        <fullName evidence="3">F-box domain-containing protein</fullName>
    </recommendedName>
</protein>
<dbReference type="EMBL" id="KI912117">
    <property type="protein sequence ID" value="ETS76538.1"/>
    <property type="molecule type" value="Genomic_DNA"/>
</dbReference>
<name>W3WRQ3_PESFW</name>
<dbReference type="OMA" id="ETLAIWK"/>
<dbReference type="RefSeq" id="XP_007838697.1">
    <property type="nucleotide sequence ID" value="XM_007840506.1"/>
</dbReference>
<evidence type="ECO:0000313" key="1">
    <source>
        <dbReference type="EMBL" id="ETS76538.1"/>
    </source>
</evidence>
<reference evidence="2" key="1">
    <citation type="journal article" date="2015" name="BMC Genomics">
        <title>Genomic and transcriptomic analysis of the endophytic fungus Pestalotiopsis fici reveals its lifestyle and high potential for synthesis of natural products.</title>
        <authorList>
            <person name="Wang X."/>
            <person name="Zhang X."/>
            <person name="Liu L."/>
            <person name="Xiang M."/>
            <person name="Wang W."/>
            <person name="Sun X."/>
            <person name="Che Y."/>
            <person name="Guo L."/>
            <person name="Liu G."/>
            <person name="Guo L."/>
            <person name="Wang C."/>
            <person name="Yin W.B."/>
            <person name="Stadler M."/>
            <person name="Zhang X."/>
            <person name="Liu X."/>
        </authorList>
    </citation>
    <scope>NUCLEOTIDE SEQUENCE [LARGE SCALE GENOMIC DNA]</scope>
    <source>
        <strain evidence="2">W106-1 / CGMCC3.15140</strain>
    </source>
</reference>
<proteinExistence type="predicted"/>
<gene>
    <name evidence="1" type="ORF">PFICI_11925</name>
</gene>
<evidence type="ECO:0008006" key="3">
    <source>
        <dbReference type="Google" id="ProtNLM"/>
    </source>
</evidence>
<dbReference type="AlphaFoldDB" id="W3WRQ3"/>
<dbReference type="KEGG" id="pfy:PFICI_11925"/>
<dbReference type="eggNOG" id="ENOG502RAIK">
    <property type="taxonomic scope" value="Eukaryota"/>
</dbReference>
<keyword evidence="2" id="KW-1185">Reference proteome</keyword>
<dbReference type="HOGENOM" id="CLU_029473_2_0_1"/>
<dbReference type="GeneID" id="19276938"/>
<dbReference type="Proteomes" id="UP000030651">
    <property type="component" value="Unassembled WGS sequence"/>
</dbReference>